<dbReference type="GO" id="GO:0000127">
    <property type="term" value="C:transcription factor TFIIIC complex"/>
    <property type="evidence" value="ECO:0007669"/>
    <property type="project" value="InterPro"/>
</dbReference>
<dbReference type="PANTHER" id="PTHR13230:SF5">
    <property type="entry name" value="GENERAL TRANSCRIPTION FACTOR 3C POLYPEPTIDE 5"/>
    <property type="match status" value="1"/>
</dbReference>
<proteinExistence type="predicted"/>
<organism evidence="3 4">
    <name type="scientific">Marchantia polymorpha subsp. ruderalis</name>
    <dbReference type="NCBI Taxonomy" id="1480154"/>
    <lineage>
        <taxon>Eukaryota</taxon>
        <taxon>Viridiplantae</taxon>
        <taxon>Streptophyta</taxon>
        <taxon>Embryophyta</taxon>
        <taxon>Marchantiophyta</taxon>
        <taxon>Marchantiopsida</taxon>
        <taxon>Marchantiidae</taxon>
        <taxon>Marchantiales</taxon>
        <taxon>Marchantiaceae</taxon>
        <taxon>Marchantia</taxon>
    </lineage>
</organism>
<feature type="region of interest" description="Disordered" evidence="1">
    <location>
        <begin position="314"/>
        <end position="345"/>
    </location>
</feature>
<dbReference type="GO" id="GO:0001003">
    <property type="term" value="F:RNA polymerase III type 2 promoter sequence-specific DNA binding"/>
    <property type="evidence" value="ECO:0007669"/>
    <property type="project" value="TreeGrafter"/>
</dbReference>
<evidence type="ECO:0000313" key="3">
    <source>
        <dbReference type="EMBL" id="OAE31376.1"/>
    </source>
</evidence>
<accession>A0A176WGV2</accession>
<dbReference type="PANTHER" id="PTHR13230">
    <property type="entry name" value="GENERAL TRANSCRIPTION FACTOR IIIC, POLYPEPTIDE 5"/>
    <property type="match status" value="1"/>
</dbReference>
<dbReference type="EMBL" id="LVLJ01001111">
    <property type="protein sequence ID" value="OAE31376.1"/>
    <property type="molecule type" value="Genomic_DNA"/>
</dbReference>
<evidence type="ECO:0000313" key="4">
    <source>
        <dbReference type="Proteomes" id="UP000077202"/>
    </source>
</evidence>
<dbReference type="InterPro" id="IPR019136">
    <property type="entry name" value="TF_IIIC_su-5_HTH"/>
</dbReference>
<dbReference type="GO" id="GO:0006384">
    <property type="term" value="P:transcription initiation at RNA polymerase III promoter"/>
    <property type="evidence" value="ECO:0007669"/>
    <property type="project" value="InterPro"/>
</dbReference>
<dbReference type="AlphaFoldDB" id="A0A176WGV2"/>
<feature type="compositionally biased region" description="Acidic residues" evidence="1">
    <location>
        <begin position="200"/>
        <end position="223"/>
    </location>
</feature>
<sequence>MFEERPVWAKNTLNERLMEQEIFVTDAYLRSLLFRISYYFGCGPFRNLWIKNGYDPRVDPESRRYQALDFRVPAVLRVQSSQSKASPSWKDLCFFKTVPTKRFTIFQMHDLQDEVIQAEIRDVARSLENAERKNLSRPRSAFELEEEPTNSVKNVPERTCNADAGDGIEGASEPLQPELLTIGGHVDDMGEDEPAAKIFEEEELEDEEDDEEDEEELEDDEDEEEFEEVDMQSELPHYLIQLRLYALGGQRPPFGFSPNTRLIWDHKQQLVLDPSTNCNEVGKLNFGPDGYMDPADNIPKNYLQALLGKFSFSGDGVGDAANHPPAKADDEEYTIYEQDEDEEDD</sequence>
<name>A0A176WGV2_MARPO</name>
<comment type="caution">
    <text evidence="3">The sequence shown here is derived from an EMBL/GenBank/DDBJ whole genome shotgun (WGS) entry which is preliminary data.</text>
</comment>
<reference evidence="3" key="1">
    <citation type="submission" date="2016-03" db="EMBL/GenBank/DDBJ databases">
        <title>Mechanisms controlling the formation of the plant cell surface in tip-growing cells are functionally conserved among land plants.</title>
        <authorList>
            <person name="Honkanen S."/>
            <person name="Jones V.A."/>
            <person name="Morieri G."/>
            <person name="Champion C."/>
            <person name="Hetherington A.J."/>
            <person name="Kelly S."/>
            <person name="Saint-Marcoux D."/>
            <person name="Proust H."/>
            <person name="Prescott H."/>
            <person name="Dolan L."/>
        </authorList>
    </citation>
    <scope>NUCLEOTIDE SEQUENCE [LARGE SCALE GENOMIC DNA]</scope>
    <source>
        <tissue evidence="3">Whole gametophyte</tissue>
    </source>
</reference>
<protein>
    <recommendedName>
        <fullName evidence="2">Transcription factor IIIC subunit 5 HTH domain-containing protein</fullName>
    </recommendedName>
</protein>
<evidence type="ECO:0000256" key="1">
    <source>
        <dbReference type="SAM" id="MobiDB-lite"/>
    </source>
</evidence>
<keyword evidence="4" id="KW-1185">Reference proteome</keyword>
<dbReference type="Pfam" id="PF09734">
    <property type="entry name" value="Tau95"/>
    <property type="match status" value="1"/>
</dbReference>
<feature type="region of interest" description="Disordered" evidence="1">
    <location>
        <begin position="132"/>
        <end position="172"/>
    </location>
</feature>
<gene>
    <name evidence="3" type="ORF">AXG93_3789s1170</name>
</gene>
<dbReference type="GO" id="GO:0001002">
    <property type="term" value="F:RNA polymerase III type 1 promoter sequence-specific DNA binding"/>
    <property type="evidence" value="ECO:0007669"/>
    <property type="project" value="TreeGrafter"/>
</dbReference>
<dbReference type="Proteomes" id="UP000077202">
    <property type="component" value="Unassembled WGS sequence"/>
</dbReference>
<feature type="region of interest" description="Disordered" evidence="1">
    <location>
        <begin position="199"/>
        <end position="223"/>
    </location>
</feature>
<dbReference type="InterPro" id="IPR040454">
    <property type="entry name" value="TF_IIIC_Tfc1/Sfc1"/>
</dbReference>
<feature type="domain" description="Transcription factor IIIC subunit 5 HTH" evidence="2">
    <location>
        <begin position="1"/>
        <end position="71"/>
    </location>
</feature>
<feature type="compositionally biased region" description="Acidic residues" evidence="1">
    <location>
        <begin position="329"/>
        <end position="345"/>
    </location>
</feature>
<evidence type="ECO:0000259" key="2">
    <source>
        <dbReference type="Pfam" id="PF09734"/>
    </source>
</evidence>